<dbReference type="GO" id="GO:0009313">
    <property type="term" value="P:oligosaccharide catabolic process"/>
    <property type="evidence" value="ECO:0007669"/>
    <property type="project" value="TreeGrafter"/>
</dbReference>
<dbReference type="GO" id="GO:0004556">
    <property type="term" value="F:alpha-amylase activity"/>
    <property type="evidence" value="ECO:0007669"/>
    <property type="project" value="TreeGrafter"/>
</dbReference>
<dbReference type="CDD" id="cd11330">
    <property type="entry name" value="AmyAc_OligoGlu"/>
    <property type="match status" value="1"/>
</dbReference>
<evidence type="ECO:0000313" key="6">
    <source>
        <dbReference type="Proteomes" id="UP000184268"/>
    </source>
</evidence>
<dbReference type="OrthoDB" id="9805159at2"/>
<proteinExistence type="inferred from homology"/>
<keyword evidence="3" id="KW-0326">Glycosidase</keyword>
<evidence type="ECO:0000256" key="2">
    <source>
        <dbReference type="ARBA" id="ARBA00022801"/>
    </source>
</evidence>
<dbReference type="SUPFAM" id="SSF51011">
    <property type="entry name" value="Glycosyl hydrolase domain"/>
    <property type="match status" value="1"/>
</dbReference>
<dbReference type="SMART" id="SM00642">
    <property type="entry name" value="Aamy"/>
    <property type="match status" value="1"/>
</dbReference>
<evidence type="ECO:0000313" key="5">
    <source>
        <dbReference type="EMBL" id="SHH74940.1"/>
    </source>
</evidence>
<reference evidence="5 6" key="1">
    <citation type="submission" date="2016-11" db="EMBL/GenBank/DDBJ databases">
        <authorList>
            <person name="Jaros S."/>
            <person name="Januszkiewicz K."/>
            <person name="Wedrychowicz H."/>
        </authorList>
    </citation>
    <scope>NUCLEOTIDE SEQUENCE [LARGE SCALE GENOMIC DNA]</scope>
    <source>
        <strain evidence="5 6">DSM 16917</strain>
    </source>
</reference>
<evidence type="ECO:0000259" key="4">
    <source>
        <dbReference type="SMART" id="SM00642"/>
    </source>
</evidence>
<dbReference type="Proteomes" id="UP000184268">
    <property type="component" value="Unassembled WGS sequence"/>
</dbReference>
<dbReference type="PANTHER" id="PTHR10357">
    <property type="entry name" value="ALPHA-AMYLASE FAMILY MEMBER"/>
    <property type="match status" value="1"/>
</dbReference>
<accession>A0A1M5VIB7</accession>
<dbReference type="PANTHER" id="PTHR10357:SF179">
    <property type="entry name" value="NEUTRAL AND BASIC AMINO ACID TRANSPORT PROTEIN RBAT"/>
    <property type="match status" value="1"/>
</dbReference>
<dbReference type="EMBL" id="FQXG01000004">
    <property type="protein sequence ID" value="SHH74940.1"/>
    <property type="molecule type" value="Genomic_DNA"/>
</dbReference>
<dbReference type="RefSeq" id="WP_067656653.1">
    <property type="nucleotide sequence ID" value="NZ_FQXG01000004.1"/>
</dbReference>
<dbReference type="InterPro" id="IPR006047">
    <property type="entry name" value="GH13_cat_dom"/>
</dbReference>
<name>A0A1M5VIB7_9GAMM</name>
<dbReference type="InterPro" id="IPR017853">
    <property type="entry name" value="GH"/>
</dbReference>
<feature type="domain" description="Glycosyl hydrolase family 13 catalytic" evidence="4">
    <location>
        <begin position="14"/>
        <end position="402"/>
    </location>
</feature>
<keyword evidence="6" id="KW-1185">Reference proteome</keyword>
<dbReference type="InterPro" id="IPR045857">
    <property type="entry name" value="O16G_dom_2"/>
</dbReference>
<protein>
    <submittedName>
        <fullName evidence="5">Alpha-glucosidase</fullName>
    </submittedName>
</protein>
<dbReference type="STRING" id="299255.SAMN02745129_2793"/>
<evidence type="ECO:0000256" key="3">
    <source>
        <dbReference type="ARBA" id="ARBA00023295"/>
    </source>
</evidence>
<dbReference type="AlphaFoldDB" id="A0A1M5VIB7"/>
<dbReference type="Gene3D" id="3.90.400.10">
    <property type="entry name" value="Oligo-1,6-glucosidase, Domain 2"/>
    <property type="match status" value="1"/>
</dbReference>
<dbReference type="FunFam" id="3.90.400.10:FF:000002">
    <property type="entry name" value="Sucrose isomerase"/>
    <property type="match status" value="1"/>
</dbReference>
<keyword evidence="2" id="KW-0378">Hydrolase</keyword>
<dbReference type="InterPro" id="IPR013780">
    <property type="entry name" value="Glyco_hydro_b"/>
</dbReference>
<organism evidence="5 6">
    <name type="scientific">Ferrimonas marina</name>
    <dbReference type="NCBI Taxonomy" id="299255"/>
    <lineage>
        <taxon>Bacteria</taxon>
        <taxon>Pseudomonadati</taxon>
        <taxon>Pseudomonadota</taxon>
        <taxon>Gammaproteobacteria</taxon>
        <taxon>Alteromonadales</taxon>
        <taxon>Ferrimonadaceae</taxon>
        <taxon>Ferrimonas</taxon>
    </lineage>
</organism>
<evidence type="ECO:0000256" key="1">
    <source>
        <dbReference type="ARBA" id="ARBA00008061"/>
    </source>
</evidence>
<dbReference type="Pfam" id="PF00128">
    <property type="entry name" value="Alpha-amylase"/>
    <property type="match status" value="1"/>
</dbReference>
<dbReference type="Gene3D" id="3.20.20.80">
    <property type="entry name" value="Glycosidases"/>
    <property type="match status" value="2"/>
</dbReference>
<dbReference type="SUPFAM" id="SSF51445">
    <property type="entry name" value="(Trans)glycosidases"/>
    <property type="match status" value="1"/>
</dbReference>
<dbReference type="Gene3D" id="2.60.40.1180">
    <property type="entry name" value="Golgi alpha-mannosidase II"/>
    <property type="match status" value="1"/>
</dbReference>
<sequence length="544" mass="61860">MSSTEWWRGALIYQIYPRSFADSSGNGVGDLNGIHDKLEYVASLGVDGVWISPFFKSPMDDFGYDIADYRDVDPLFGTLEDFDRLLAKAHQLGLKVMIDQVLSHTSDQHAWFQQSRQSRDNDKADWYVWADPKEDGTPPNNWLSIFGGGAWQWEPRREQYYLHNFLTSQPDLNFHNPDVQQAMLDNVEFWLKKGVDGLRLDAINFCFHDAQLRDNPAKPPHLRRGAGFATDNPYAYQYHYHNNTQPENLAFLERLRALLDRYPGTTALGEIASEDSLGTMAEYTQDGRLHMGYSFELLNDNFTAGYIRQTVETFEQRVDQGWPCWAVSNHDVERVASRWSPAEPDAALSKLATALLCSLRGSACLYQGEELGLPEALLSFEQLQDPYGIAFWPNFKGRDGCRTPMPWQQHSEHGGFSEQAPWLPVLPEHLSRAVDRQEAEPDSVLQQFRRLLAWRQQHPALRVGDIRFLDAPEPLLLFVRQCAEQTLLCGFNLSPQPTVLEHASQTFGPCARTVLSGHGLPTATFTHDQLSFPGYGVFYAQLQP</sequence>
<comment type="similarity">
    <text evidence="1">Belongs to the glycosyl hydrolase 13 family.</text>
</comment>
<gene>
    <name evidence="5" type="ORF">SAMN02745129_2793</name>
</gene>